<dbReference type="EMBL" id="MEUS01000027">
    <property type="protein sequence ID" value="OGC38520.1"/>
    <property type="molecule type" value="Genomic_DNA"/>
</dbReference>
<dbReference type="Pfam" id="PF00072">
    <property type="entry name" value="Response_reg"/>
    <property type="match status" value="1"/>
</dbReference>
<dbReference type="InterPro" id="IPR011006">
    <property type="entry name" value="CheY-like_superfamily"/>
</dbReference>
<dbReference type="PANTHER" id="PTHR44591:SF3">
    <property type="entry name" value="RESPONSE REGULATORY DOMAIN-CONTAINING PROTEIN"/>
    <property type="match status" value="1"/>
</dbReference>
<comment type="caution">
    <text evidence="4">The sequence shown here is derived from an EMBL/GenBank/DDBJ whole genome shotgun (WGS) entry which is preliminary data.</text>
</comment>
<feature type="domain" description="Response regulatory" evidence="3">
    <location>
        <begin position="6"/>
        <end position="122"/>
    </location>
</feature>
<proteinExistence type="predicted"/>
<sequence>MTTKKKILIIEDEQALRMLYKQILTDAGYEIIEAGEGEGGIDAILDNKWDMVLLDIMLPKKDGLQVLRDLKEYEGWKKGPVVLLTNLNSEEIISNAFELGADGYLIKAEIQPDKLVEEVEAFFEKKPIAPQQ</sequence>
<dbReference type="InterPro" id="IPR001789">
    <property type="entry name" value="Sig_transdc_resp-reg_receiver"/>
</dbReference>
<accession>A0A1F4U116</accession>
<protein>
    <recommendedName>
        <fullName evidence="3">Response regulatory domain-containing protein</fullName>
    </recommendedName>
</protein>
<evidence type="ECO:0000256" key="1">
    <source>
        <dbReference type="ARBA" id="ARBA00022553"/>
    </source>
</evidence>
<dbReference type="Gene3D" id="3.40.50.2300">
    <property type="match status" value="1"/>
</dbReference>
<feature type="modified residue" description="4-aspartylphosphate" evidence="2">
    <location>
        <position position="55"/>
    </location>
</feature>
<dbReference type="SMART" id="SM00448">
    <property type="entry name" value="REC"/>
    <property type="match status" value="1"/>
</dbReference>
<dbReference type="GO" id="GO:0000160">
    <property type="term" value="P:phosphorelay signal transduction system"/>
    <property type="evidence" value="ECO:0007669"/>
    <property type="project" value="InterPro"/>
</dbReference>
<dbReference type="CDD" id="cd17574">
    <property type="entry name" value="REC_OmpR"/>
    <property type="match status" value="1"/>
</dbReference>
<evidence type="ECO:0000313" key="5">
    <source>
        <dbReference type="Proteomes" id="UP000178270"/>
    </source>
</evidence>
<dbReference type="PROSITE" id="PS50110">
    <property type="entry name" value="RESPONSE_REGULATORY"/>
    <property type="match status" value="1"/>
</dbReference>
<dbReference type="SUPFAM" id="SSF52172">
    <property type="entry name" value="CheY-like"/>
    <property type="match status" value="1"/>
</dbReference>
<evidence type="ECO:0000259" key="3">
    <source>
        <dbReference type="PROSITE" id="PS50110"/>
    </source>
</evidence>
<reference evidence="4 5" key="1">
    <citation type="journal article" date="2016" name="Nat. Commun.">
        <title>Thousands of microbial genomes shed light on interconnected biogeochemical processes in an aquifer system.</title>
        <authorList>
            <person name="Anantharaman K."/>
            <person name="Brown C.T."/>
            <person name="Hug L.A."/>
            <person name="Sharon I."/>
            <person name="Castelle C.J."/>
            <person name="Probst A.J."/>
            <person name="Thomas B.C."/>
            <person name="Singh A."/>
            <person name="Wilkins M.J."/>
            <person name="Karaoz U."/>
            <person name="Brodie E.L."/>
            <person name="Williams K.H."/>
            <person name="Hubbard S.S."/>
            <person name="Banfield J.F."/>
        </authorList>
    </citation>
    <scope>NUCLEOTIDE SEQUENCE [LARGE SCALE GENOMIC DNA]</scope>
</reference>
<evidence type="ECO:0000313" key="4">
    <source>
        <dbReference type="EMBL" id="OGC38520.1"/>
    </source>
</evidence>
<dbReference type="Proteomes" id="UP000178270">
    <property type="component" value="Unassembled WGS sequence"/>
</dbReference>
<dbReference type="InterPro" id="IPR050595">
    <property type="entry name" value="Bact_response_regulator"/>
</dbReference>
<evidence type="ECO:0000256" key="2">
    <source>
        <dbReference type="PROSITE-ProRule" id="PRU00169"/>
    </source>
</evidence>
<keyword evidence="1 2" id="KW-0597">Phosphoprotein</keyword>
<dbReference type="PANTHER" id="PTHR44591">
    <property type="entry name" value="STRESS RESPONSE REGULATOR PROTEIN 1"/>
    <property type="match status" value="1"/>
</dbReference>
<gene>
    <name evidence="4" type="ORF">A3K42_00765</name>
</gene>
<name>A0A1F4U116_UNCKA</name>
<organism evidence="4 5">
    <name type="scientific">candidate division WWE3 bacterium RBG_13_37_7</name>
    <dbReference type="NCBI Taxonomy" id="1802609"/>
    <lineage>
        <taxon>Bacteria</taxon>
        <taxon>Katanobacteria</taxon>
    </lineage>
</organism>
<dbReference type="AlphaFoldDB" id="A0A1F4U116"/>